<dbReference type="GO" id="GO:0005506">
    <property type="term" value="F:iron ion binding"/>
    <property type="evidence" value="ECO:0007669"/>
    <property type="project" value="InterPro"/>
</dbReference>
<gene>
    <name evidence="4" type="ORF">POBO1169_LOCUS9428</name>
</gene>
<dbReference type="InterPro" id="IPR034904">
    <property type="entry name" value="FSCA_dom_sf"/>
</dbReference>
<feature type="domain" description="NIF system FeS cluster assembly NifU C-terminal" evidence="3">
    <location>
        <begin position="99"/>
        <end position="160"/>
    </location>
</feature>
<evidence type="ECO:0000259" key="3">
    <source>
        <dbReference type="Pfam" id="PF01106"/>
    </source>
</evidence>
<dbReference type="GO" id="GO:0016226">
    <property type="term" value="P:iron-sulfur cluster assembly"/>
    <property type="evidence" value="ECO:0007669"/>
    <property type="project" value="InterPro"/>
</dbReference>
<dbReference type="EMBL" id="HBFA01018451">
    <property type="protein sequence ID" value="CAD8668233.1"/>
    <property type="molecule type" value="Transcribed_RNA"/>
</dbReference>
<dbReference type="SUPFAM" id="SSF117916">
    <property type="entry name" value="Fe-S cluster assembly (FSCA) domain-like"/>
    <property type="match status" value="2"/>
</dbReference>
<comment type="similarity">
    <text evidence="1">Belongs to the NifU family.</text>
</comment>
<dbReference type="PANTHER" id="PTHR11178">
    <property type="entry name" value="IRON-SULFUR CLUSTER SCAFFOLD PROTEIN NFU-RELATED"/>
    <property type="match status" value="1"/>
</dbReference>
<protein>
    <recommendedName>
        <fullName evidence="3">NIF system FeS cluster assembly NifU C-terminal domain-containing protein</fullName>
    </recommendedName>
</protein>
<evidence type="ECO:0000313" key="4">
    <source>
        <dbReference type="EMBL" id="CAD8668233.1"/>
    </source>
</evidence>
<dbReference type="GO" id="GO:0009536">
    <property type="term" value="C:plastid"/>
    <property type="evidence" value="ECO:0007669"/>
    <property type="project" value="UniProtKB-ARBA"/>
</dbReference>
<proteinExistence type="inferred from homology"/>
<dbReference type="GO" id="GO:0005739">
    <property type="term" value="C:mitochondrion"/>
    <property type="evidence" value="ECO:0007669"/>
    <property type="project" value="TreeGrafter"/>
</dbReference>
<organism evidence="4">
    <name type="scientific">Pyramimonas obovata</name>
    <dbReference type="NCBI Taxonomy" id="1411642"/>
    <lineage>
        <taxon>Eukaryota</taxon>
        <taxon>Viridiplantae</taxon>
        <taxon>Chlorophyta</taxon>
        <taxon>Pyramimonadophyceae</taxon>
        <taxon>Pyramimonadales</taxon>
        <taxon>Pyramimonadaceae</taxon>
        <taxon>Pyramimonas</taxon>
        <taxon>Pyramimonas incertae sedis</taxon>
    </lineage>
</organism>
<dbReference type="InterPro" id="IPR001075">
    <property type="entry name" value="NIF_FeS_clus_asmbl_NifU_C"/>
</dbReference>
<accession>A0A7S0WI97</accession>
<dbReference type="PANTHER" id="PTHR11178:SF15">
    <property type="entry name" value="NIFU-LIKE PROTEIN 1, CHLOROPLASTIC"/>
    <property type="match status" value="1"/>
</dbReference>
<dbReference type="Pfam" id="PF01106">
    <property type="entry name" value="NifU"/>
    <property type="match status" value="1"/>
</dbReference>
<name>A0A7S0WI97_9CHLO</name>
<reference evidence="4" key="1">
    <citation type="submission" date="2021-01" db="EMBL/GenBank/DDBJ databases">
        <authorList>
            <person name="Corre E."/>
            <person name="Pelletier E."/>
            <person name="Niang G."/>
            <person name="Scheremetjew M."/>
            <person name="Finn R."/>
            <person name="Kale V."/>
            <person name="Holt S."/>
            <person name="Cochrane G."/>
            <person name="Meng A."/>
            <person name="Brown T."/>
            <person name="Cohen L."/>
        </authorList>
    </citation>
    <scope>NUCLEOTIDE SEQUENCE</scope>
    <source>
        <strain evidence="4">CCMP722</strain>
    </source>
</reference>
<evidence type="ECO:0000256" key="2">
    <source>
        <dbReference type="ARBA" id="ARBA00011748"/>
    </source>
</evidence>
<comment type="subunit">
    <text evidence="2">Homodimer; disulfide-linked.</text>
</comment>
<evidence type="ECO:0000256" key="1">
    <source>
        <dbReference type="ARBA" id="ARBA00006420"/>
    </source>
</evidence>
<dbReference type="GO" id="GO:0005198">
    <property type="term" value="F:structural molecule activity"/>
    <property type="evidence" value="ECO:0007669"/>
    <property type="project" value="UniProtKB-ARBA"/>
</dbReference>
<dbReference type="GO" id="GO:0051536">
    <property type="term" value="F:iron-sulfur cluster binding"/>
    <property type="evidence" value="ECO:0007669"/>
    <property type="project" value="InterPro"/>
</dbReference>
<sequence length="251" mass="27067">MASLHALSAFTSVASPLVRGKSTTTRAQLNVARVHARCTGLSTTARFNGSRALSTSSRNARRLTVRAADDDATIVSPFVSDDKAANTRKKYDELTKDNVEEVLDTIRPYLIADGGNIEVVTIDPAGIVSLKLQGACGSCESSQATMKNGVEKILFESFGDLLKTVQEVRDGIPLATVNYVNQFLDKLRPAIANYGGSVECTSVEDGVANIKYKGPEMIAAGIRDAVKERFEDLENVVVLILPSEEQAEEQK</sequence>
<dbReference type="AlphaFoldDB" id="A0A7S0WI97"/>
<dbReference type="FunFam" id="3.30.300.130:FF:000003">
    <property type="entry name" value="NifU-like protein 3, chloroplastic"/>
    <property type="match status" value="1"/>
</dbReference>
<dbReference type="Gene3D" id="3.30.300.130">
    <property type="entry name" value="Fe-S cluster assembly (FSCA)"/>
    <property type="match status" value="2"/>
</dbReference>